<protein>
    <submittedName>
        <fullName evidence="2">Uncharacterized protein</fullName>
    </submittedName>
</protein>
<keyword evidence="1" id="KW-0472">Membrane</keyword>
<evidence type="ECO:0000313" key="3">
    <source>
        <dbReference type="Proteomes" id="UP000604046"/>
    </source>
</evidence>
<feature type="transmembrane region" description="Helical" evidence="1">
    <location>
        <begin position="16"/>
        <end position="36"/>
    </location>
</feature>
<feature type="transmembrane region" description="Helical" evidence="1">
    <location>
        <begin position="122"/>
        <end position="140"/>
    </location>
</feature>
<feature type="transmembrane region" description="Helical" evidence="1">
    <location>
        <begin position="263"/>
        <end position="286"/>
    </location>
</feature>
<proteinExistence type="predicted"/>
<accession>A0A812RVP7</accession>
<keyword evidence="1" id="KW-1133">Transmembrane helix</keyword>
<evidence type="ECO:0000313" key="2">
    <source>
        <dbReference type="EMBL" id="CAE7454404.1"/>
    </source>
</evidence>
<feature type="transmembrane region" description="Helical" evidence="1">
    <location>
        <begin position="183"/>
        <end position="203"/>
    </location>
</feature>
<gene>
    <name evidence="2" type="ORF">SNAT2548_LOCUS24966</name>
</gene>
<dbReference type="AlphaFoldDB" id="A0A812RVP7"/>
<feature type="transmembrane region" description="Helical" evidence="1">
    <location>
        <begin position="43"/>
        <end position="60"/>
    </location>
</feature>
<keyword evidence="3" id="KW-1185">Reference proteome</keyword>
<feature type="transmembrane region" description="Helical" evidence="1">
    <location>
        <begin position="378"/>
        <end position="397"/>
    </location>
</feature>
<feature type="transmembrane region" description="Helical" evidence="1">
    <location>
        <begin position="224"/>
        <end position="243"/>
    </location>
</feature>
<feature type="transmembrane region" description="Helical" evidence="1">
    <location>
        <begin position="409"/>
        <end position="430"/>
    </location>
</feature>
<sequence>MSVQRLLPQNEVDAPSAYALGGAALMIAMLFSWYWFQSTTDADVMLLGIAMAFYLLFLPHPCKGACAPTAESEAEAKPLLEKLLPSSSTMPIPGKFWSSMSISAMAVYLAASYLARYEVQECVWQVLLISTLCGSCHLSLSCLVDWPSLAALPVIANACLLPLVTQDRVPFSFLPPGCPPSTYYVMMAYTLILAAALWPRQPFSISIVHQPSRSWKPEVHSSRFAFCFEIVPIACATLSVVYLACCLKWSGSGTGYHDSLSDIIYHVAWAWLRPAYFFIFGLYWLAIRPVHSKIGSLMCGFGVAYFGCACALADTSMTHHFNSMCIAGHSLPVPLHGTYGQNWLGQAAHHTERDCFYFSMVLCVSFFRDVDLGERAWSLWRGAMAVAFGVMGLVRFFEFLGHAVAFDVWVITHYYLGYFAIIFVEGYALLTQRCHYVIFVAHASVQDEPKV</sequence>
<dbReference type="EMBL" id="CAJNDS010002375">
    <property type="protein sequence ID" value="CAE7454404.1"/>
    <property type="molecule type" value="Genomic_DNA"/>
</dbReference>
<organism evidence="2 3">
    <name type="scientific">Symbiodinium natans</name>
    <dbReference type="NCBI Taxonomy" id="878477"/>
    <lineage>
        <taxon>Eukaryota</taxon>
        <taxon>Sar</taxon>
        <taxon>Alveolata</taxon>
        <taxon>Dinophyceae</taxon>
        <taxon>Suessiales</taxon>
        <taxon>Symbiodiniaceae</taxon>
        <taxon>Symbiodinium</taxon>
    </lineage>
</organism>
<feature type="transmembrane region" description="Helical" evidence="1">
    <location>
        <begin position="96"/>
        <end position="115"/>
    </location>
</feature>
<keyword evidence="1" id="KW-0812">Transmembrane</keyword>
<comment type="caution">
    <text evidence="2">The sequence shown here is derived from an EMBL/GenBank/DDBJ whole genome shotgun (WGS) entry which is preliminary data.</text>
</comment>
<name>A0A812RVP7_9DINO</name>
<dbReference type="Proteomes" id="UP000604046">
    <property type="component" value="Unassembled WGS sequence"/>
</dbReference>
<evidence type="ECO:0000256" key="1">
    <source>
        <dbReference type="SAM" id="Phobius"/>
    </source>
</evidence>
<reference evidence="2" key="1">
    <citation type="submission" date="2021-02" db="EMBL/GenBank/DDBJ databases">
        <authorList>
            <person name="Dougan E. K."/>
            <person name="Rhodes N."/>
            <person name="Thang M."/>
            <person name="Chan C."/>
        </authorList>
    </citation>
    <scope>NUCLEOTIDE SEQUENCE</scope>
</reference>